<sequence>MASGYNQAPRLTKMMTPLARSESIGPQLIGPLTTIYTPSHNCRFGFVESGNSDASTATLETISYAYSSSCLNVRPCLPSLPTAVRRDYYSPGLYCPMEWEIATKLTHGMTDSVRAINILQALSIDETAAFCCPSGFTFSYTGWSSTDALPYCASTMIEGTFTYWTCNPRGYSLDQTLRVGETITITIPIATSEHLRIRATDTLVPLPDVYARQYAVGTSKFSTQAPILVVSSAITRAPAIQLVWRSADLSIPVNNETTVDSTPVNTTGVIVGVTVGAVVVVCLIALGMWVWVQKRRQKTEAVSQLQSTEPIENTRENEKVQSELATEISAAKLSTAAASPELPASPVTSSNTGGSNTLFSTVVGVRTTEVVSGPPVAYELDTGLLGGEASMFSRFKNYPHESTSSIELITCLLGPSS</sequence>
<dbReference type="AlphaFoldDB" id="A0AAN6VWZ5"/>
<feature type="transmembrane region" description="Helical" evidence="2">
    <location>
        <begin position="269"/>
        <end position="292"/>
    </location>
</feature>
<reference evidence="3" key="2">
    <citation type="submission" date="2023-05" db="EMBL/GenBank/DDBJ databases">
        <authorList>
            <consortium name="Lawrence Berkeley National Laboratory"/>
            <person name="Steindorff A."/>
            <person name="Hensen N."/>
            <person name="Bonometti L."/>
            <person name="Westerberg I."/>
            <person name="Brannstrom I.O."/>
            <person name="Guillou S."/>
            <person name="Cros-Aarteil S."/>
            <person name="Calhoun S."/>
            <person name="Haridas S."/>
            <person name="Kuo A."/>
            <person name="Mondo S."/>
            <person name="Pangilinan J."/>
            <person name="Riley R."/>
            <person name="Labutti K."/>
            <person name="Andreopoulos B."/>
            <person name="Lipzen A."/>
            <person name="Chen C."/>
            <person name="Yanf M."/>
            <person name="Daum C."/>
            <person name="Ng V."/>
            <person name="Clum A."/>
            <person name="Ohm R."/>
            <person name="Martin F."/>
            <person name="Silar P."/>
            <person name="Natvig D."/>
            <person name="Lalanne C."/>
            <person name="Gautier V."/>
            <person name="Ament-Velasquez S.L."/>
            <person name="Kruys A."/>
            <person name="Hutchinson M.I."/>
            <person name="Powell A.J."/>
            <person name="Barry K."/>
            <person name="Miller A.N."/>
            <person name="Grigoriev I.V."/>
            <person name="Debuchy R."/>
            <person name="Gladieux P."/>
            <person name="Thoren M.H."/>
            <person name="Johannesson H."/>
        </authorList>
    </citation>
    <scope>NUCLEOTIDE SEQUENCE</scope>
    <source>
        <strain evidence="3">CBS 892.96</strain>
    </source>
</reference>
<reference evidence="3" key="1">
    <citation type="journal article" date="2023" name="Mol. Phylogenet. Evol.">
        <title>Genome-scale phylogeny and comparative genomics of the fungal order Sordariales.</title>
        <authorList>
            <person name="Hensen N."/>
            <person name="Bonometti L."/>
            <person name="Westerberg I."/>
            <person name="Brannstrom I.O."/>
            <person name="Guillou S."/>
            <person name="Cros-Aarteil S."/>
            <person name="Calhoun S."/>
            <person name="Haridas S."/>
            <person name="Kuo A."/>
            <person name="Mondo S."/>
            <person name="Pangilinan J."/>
            <person name="Riley R."/>
            <person name="LaButti K."/>
            <person name="Andreopoulos B."/>
            <person name="Lipzen A."/>
            <person name="Chen C."/>
            <person name="Yan M."/>
            <person name="Daum C."/>
            <person name="Ng V."/>
            <person name="Clum A."/>
            <person name="Steindorff A."/>
            <person name="Ohm R.A."/>
            <person name="Martin F."/>
            <person name="Silar P."/>
            <person name="Natvig D.O."/>
            <person name="Lalanne C."/>
            <person name="Gautier V."/>
            <person name="Ament-Velasquez S.L."/>
            <person name="Kruys A."/>
            <person name="Hutchinson M.I."/>
            <person name="Powell A.J."/>
            <person name="Barry K."/>
            <person name="Miller A.N."/>
            <person name="Grigoriev I.V."/>
            <person name="Debuchy R."/>
            <person name="Gladieux P."/>
            <person name="Hiltunen Thoren M."/>
            <person name="Johannesson H."/>
        </authorList>
    </citation>
    <scope>NUCLEOTIDE SEQUENCE</scope>
    <source>
        <strain evidence="3">CBS 892.96</strain>
    </source>
</reference>
<keyword evidence="2" id="KW-1133">Transmembrane helix</keyword>
<proteinExistence type="predicted"/>
<gene>
    <name evidence="3" type="ORF">QBC36DRAFT_305366</name>
</gene>
<dbReference type="EMBL" id="MU866584">
    <property type="protein sequence ID" value="KAK4171329.1"/>
    <property type="molecule type" value="Genomic_DNA"/>
</dbReference>
<keyword evidence="4" id="KW-1185">Reference proteome</keyword>
<keyword evidence="2" id="KW-0812">Transmembrane</keyword>
<accession>A0AAN6VWZ5</accession>
<protein>
    <submittedName>
        <fullName evidence="3">Uncharacterized protein</fullName>
    </submittedName>
</protein>
<evidence type="ECO:0000313" key="3">
    <source>
        <dbReference type="EMBL" id="KAK4171329.1"/>
    </source>
</evidence>
<organism evidence="3 4">
    <name type="scientific">Triangularia setosa</name>
    <dbReference type="NCBI Taxonomy" id="2587417"/>
    <lineage>
        <taxon>Eukaryota</taxon>
        <taxon>Fungi</taxon>
        <taxon>Dikarya</taxon>
        <taxon>Ascomycota</taxon>
        <taxon>Pezizomycotina</taxon>
        <taxon>Sordariomycetes</taxon>
        <taxon>Sordariomycetidae</taxon>
        <taxon>Sordariales</taxon>
        <taxon>Podosporaceae</taxon>
        <taxon>Triangularia</taxon>
    </lineage>
</organism>
<feature type="compositionally biased region" description="Basic and acidic residues" evidence="1">
    <location>
        <begin position="312"/>
        <end position="321"/>
    </location>
</feature>
<feature type="non-terminal residue" evidence="3">
    <location>
        <position position="417"/>
    </location>
</feature>
<name>A0AAN6VWZ5_9PEZI</name>
<dbReference type="Proteomes" id="UP001302321">
    <property type="component" value="Unassembled WGS sequence"/>
</dbReference>
<keyword evidence="2" id="KW-0472">Membrane</keyword>
<evidence type="ECO:0000256" key="2">
    <source>
        <dbReference type="SAM" id="Phobius"/>
    </source>
</evidence>
<feature type="compositionally biased region" description="Polar residues" evidence="1">
    <location>
        <begin position="302"/>
        <end position="311"/>
    </location>
</feature>
<comment type="caution">
    <text evidence="3">The sequence shown here is derived from an EMBL/GenBank/DDBJ whole genome shotgun (WGS) entry which is preliminary data.</text>
</comment>
<evidence type="ECO:0000313" key="4">
    <source>
        <dbReference type="Proteomes" id="UP001302321"/>
    </source>
</evidence>
<evidence type="ECO:0000256" key="1">
    <source>
        <dbReference type="SAM" id="MobiDB-lite"/>
    </source>
</evidence>
<feature type="region of interest" description="Disordered" evidence="1">
    <location>
        <begin position="302"/>
        <end position="321"/>
    </location>
</feature>